<name>A0AAV4K3N2_9GAST</name>
<accession>A0AAV4K3N2</accession>
<comment type="caution">
    <text evidence="2">The sequence shown here is derived from an EMBL/GenBank/DDBJ whole genome shotgun (WGS) entry which is preliminary data.</text>
</comment>
<sequence length="127" mass="14240">MFVPFGAKKKQKMPNGFVDGFNLFESESNSYNVDDGDDSVDDDDDDDDGGGGDDDDDDHDDDDDDDDDDDNTCQSLESDYTPSASSRTNVDPETNSYKKTERPVAGRPHLRKLKRILFFLARNTELD</sequence>
<dbReference type="EMBL" id="BMAT01010564">
    <property type="protein sequence ID" value="GFS27792.1"/>
    <property type="molecule type" value="Genomic_DNA"/>
</dbReference>
<evidence type="ECO:0000256" key="1">
    <source>
        <dbReference type="SAM" id="MobiDB-lite"/>
    </source>
</evidence>
<evidence type="ECO:0000313" key="2">
    <source>
        <dbReference type="EMBL" id="GFS27792.1"/>
    </source>
</evidence>
<dbReference type="AlphaFoldDB" id="A0AAV4K3N2"/>
<dbReference type="Proteomes" id="UP000762676">
    <property type="component" value="Unassembled WGS sequence"/>
</dbReference>
<protein>
    <submittedName>
        <fullName evidence="2">Uncharacterized protein</fullName>
    </submittedName>
</protein>
<feature type="compositionally biased region" description="Acidic residues" evidence="1">
    <location>
        <begin position="34"/>
        <end position="71"/>
    </location>
</feature>
<feature type="compositionally biased region" description="Polar residues" evidence="1">
    <location>
        <begin position="72"/>
        <end position="95"/>
    </location>
</feature>
<proteinExistence type="predicted"/>
<organism evidence="2 3">
    <name type="scientific">Elysia marginata</name>
    <dbReference type="NCBI Taxonomy" id="1093978"/>
    <lineage>
        <taxon>Eukaryota</taxon>
        <taxon>Metazoa</taxon>
        <taxon>Spiralia</taxon>
        <taxon>Lophotrochozoa</taxon>
        <taxon>Mollusca</taxon>
        <taxon>Gastropoda</taxon>
        <taxon>Heterobranchia</taxon>
        <taxon>Euthyneura</taxon>
        <taxon>Panpulmonata</taxon>
        <taxon>Sacoglossa</taxon>
        <taxon>Placobranchoidea</taxon>
        <taxon>Plakobranchidae</taxon>
        <taxon>Elysia</taxon>
    </lineage>
</organism>
<feature type="region of interest" description="Disordered" evidence="1">
    <location>
        <begin position="1"/>
        <end position="106"/>
    </location>
</feature>
<evidence type="ECO:0000313" key="3">
    <source>
        <dbReference type="Proteomes" id="UP000762676"/>
    </source>
</evidence>
<reference evidence="2 3" key="1">
    <citation type="journal article" date="2021" name="Elife">
        <title>Chloroplast acquisition without the gene transfer in kleptoplastic sea slugs, Plakobranchus ocellatus.</title>
        <authorList>
            <person name="Maeda T."/>
            <person name="Takahashi S."/>
            <person name="Yoshida T."/>
            <person name="Shimamura S."/>
            <person name="Takaki Y."/>
            <person name="Nagai Y."/>
            <person name="Toyoda A."/>
            <person name="Suzuki Y."/>
            <person name="Arimoto A."/>
            <person name="Ishii H."/>
            <person name="Satoh N."/>
            <person name="Nishiyama T."/>
            <person name="Hasebe M."/>
            <person name="Maruyama T."/>
            <person name="Minagawa J."/>
            <person name="Obokata J."/>
            <person name="Shigenobu S."/>
        </authorList>
    </citation>
    <scope>NUCLEOTIDE SEQUENCE [LARGE SCALE GENOMIC DNA]</scope>
</reference>
<gene>
    <name evidence="2" type="ORF">ElyMa_005304700</name>
</gene>
<keyword evidence="3" id="KW-1185">Reference proteome</keyword>